<gene>
    <name evidence="1" type="ORF">LOK49_LG03G03471</name>
</gene>
<organism evidence="1 2">
    <name type="scientific">Camellia lanceoleosa</name>
    <dbReference type="NCBI Taxonomy" id="1840588"/>
    <lineage>
        <taxon>Eukaryota</taxon>
        <taxon>Viridiplantae</taxon>
        <taxon>Streptophyta</taxon>
        <taxon>Embryophyta</taxon>
        <taxon>Tracheophyta</taxon>
        <taxon>Spermatophyta</taxon>
        <taxon>Magnoliopsida</taxon>
        <taxon>eudicotyledons</taxon>
        <taxon>Gunneridae</taxon>
        <taxon>Pentapetalae</taxon>
        <taxon>asterids</taxon>
        <taxon>Ericales</taxon>
        <taxon>Theaceae</taxon>
        <taxon>Camellia</taxon>
    </lineage>
</organism>
<name>A0ACC0I4J7_9ERIC</name>
<evidence type="ECO:0000313" key="2">
    <source>
        <dbReference type="Proteomes" id="UP001060215"/>
    </source>
</evidence>
<proteinExistence type="predicted"/>
<keyword evidence="2" id="KW-1185">Reference proteome</keyword>
<sequence>MERQQGGWNPVFRRRQGRNGAAAQLHTIFVDEIPHSMNPKDLYIMFSNFGMVKDVYIPDKCRKATKTRFGFVRYDYPVAAEIAIRKANGVWCGDKSLKGKKEEFEKGKNLINPRPRAYKPDRVSILSGAGIGGRHSYADVLKGGRLVILEKDGRSYPVRVVEARDLLTTSMVGGDHCSATQHTSRSEDDDVGNIGADVERSLHMAHSKKSKEVVMGVGHKHTCPLDSVSMVNETGVEIEIRNHDAVHPARNVSSQAPLDKEVDKGVKRGGVILETPIGPHGLIRSLNLEDFNRPDISLQVVLSKAQFDGICLGPNKAKISSVQEANPIEEGEASDNIEDESSPSDEEEEIHQPGASVWDSKAATQLNESRVVGKFWRKKGQKGISFRNGFQ</sequence>
<reference evidence="1 2" key="1">
    <citation type="journal article" date="2022" name="Plant J.">
        <title>Chromosome-level genome of Camellia lanceoleosa provides a valuable resource for understanding genome evolution and self-incompatibility.</title>
        <authorList>
            <person name="Gong W."/>
            <person name="Xiao S."/>
            <person name="Wang L."/>
            <person name="Liao Z."/>
            <person name="Chang Y."/>
            <person name="Mo W."/>
            <person name="Hu G."/>
            <person name="Li W."/>
            <person name="Zhao G."/>
            <person name="Zhu H."/>
            <person name="Hu X."/>
            <person name="Ji K."/>
            <person name="Xiang X."/>
            <person name="Song Q."/>
            <person name="Yuan D."/>
            <person name="Jin S."/>
            <person name="Zhang L."/>
        </authorList>
    </citation>
    <scope>NUCLEOTIDE SEQUENCE [LARGE SCALE GENOMIC DNA]</scope>
    <source>
        <strain evidence="1">SQ_2022a</strain>
    </source>
</reference>
<evidence type="ECO:0000313" key="1">
    <source>
        <dbReference type="EMBL" id="KAI8020718.1"/>
    </source>
</evidence>
<accession>A0ACC0I4J7</accession>
<protein>
    <submittedName>
        <fullName evidence="1">CUGBP Elav-like family member 1</fullName>
    </submittedName>
</protein>
<dbReference type="Proteomes" id="UP001060215">
    <property type="component" value="Chromosome 6"/>
</dbReference>
<dbReference type="EMBL" id="CM045763">
    <property type="protein sequence ID" value="KAI8020718.1"/>
    <property type="molecule type" value="Genomic_DNA"/>
</dbReference>
<comment type="caution">
    <text evidence="1">The sequence shown here is derived from an EMBL/GenBank/DDBJ whole genome shotgun (WGS) entry which is preliminary data.</text>
</comment>